<dbReference type="PANTHER" id="PTHR10509:SF14">
    <property type="entry name" value="CAFFEOYL-COA O-METHYLTRANSFERASE 3-RELATED"/>
    <property type="match status" value="1"/>
</dbReference>
<dbReference type="CDD" id="cd02440">
    <property type="entry name" value="AdoMet_MTases"/>
    <property type="match status" value="1"/>
</dbReference>
<dbReference type="Gene3D" id="3.40.50.150">
    <property type="entry name" value="Vaccinia Virus protein VP39"/>
    <property type="match status" value="1"/>
</dbReference>
<keyword evidence="2" id="KW-0808">Transferase</keyword>
<dbReference type="InterPro" id="IPR002935">
    <property type="entry name" value="SAM_O-MeTrfase"/>
</dbReference>
<evidence type="ECO:0000313" key="6">
    <source>
        <dbReference type="Proteomes" id="UP001056384"/>
    </source>
</evidence>
<keyword evidence="3" id="KW-0949">S-adenosyl-L-methionine</keyword>
<proteinExistence type="inferred from homology"/>
<dbReference type="InterPro" id="IPR029063">
    <property type="entry name" value="SAM-dependent_MTases_sf"/>
</dbReference>
<dbReference type="InterPro" id="IPR050362">
    <property type="entry name" value="Cation-dep_OMT"/>
</dbReference>
<dbReference type="Proteomes" id="UP001056384">
    <property type="component" value="Chromosome 1"/>
</dbReference>
<dbReference type="GO" id="GO:0008171">
    <property type="term" value="F:O-methyltransferase activity"/>
    <property type="evidence" value="ECO:0007669"/>
    <property type="project" value="InterPro"/>
</dbReference>
<organism evidence="5 6">
    <name type="scientific">Septoria linicola</name>
    <dbReference type="NCBI Taxonomy" id="215465"/>
    <lineage>
        <taxon>Eukaryota</taxon>
        <taxon>Fungi</taxon>
        <taxon>Dikarya</taxon>
        <taxon>Ascomycota</taxon>
        <taxon>Pezizomycotina</taxon>
        <taxon>Dothideomycetes</taxon>
        <taxon>Dothideomycetidae</taxon>
        <taxon>Mycosphaerellales</taxon>
        <taxon>Mycosphaerellaceae</taxon>
        <taxon>Septoria</taxon>
    </lineage>
</organism>
<protein>
    <submittedName>
        <fullName evidence="5">Class I-like SAM-dependent O-methyltransferase</fullName>
    </submittedName>
</protein>
<dbReference type="GO" id="GO:0032259">
    <property type="term" value="P:methylation"/>
    <property type="evidence" value="ECO:0007669"/>
    <property type="project" value="UniProtKB-KW"/>
</dbReference>
<reference evidence="5" key="1">
    <citation type="submission" date="2022-06" db="EMBL/GenBank/DDBJ databases">
        <title>Complete genome sequences of two strains of the flax pathogen Septoria linicola.</title>
        <authorList>
            <person name="Lapalu N."/>
            <person name="Simon A."/>
            <person name="Demenou B."/>
            <person name="Paumier D."/>
            <person name="Guillot M.-P."/>
            <person name="Gout L."/>
            <person name="Valade R."/>
        </authorList>
    </citation>
    <scope>NUCLEOTIDE SEQUENCE</scope>
    <source>
        <strain evidence="5">SE15195</strain>
    </source>
</reference>
<keyword evidence="6" id="KW-1185">Reference proteome</keyword>
<comment type="similarity">
    <text evidence="4">Belongs to the class I-like SAM-binding methyltransferase superfamily. Cation-dependent O-methyltransferase family.</text>
</comment>
<dbReference type="GO" id="GO:0008757">
    <property type="term" value="F:S-adenosylmethionine-dependent methyltransferase activity"/>
    <property type="evidence" value="ECO:0007669"/>
    <property type="project" value="TreeGrafter"/>
</dbReference>
<dbReference type="PROSITE" id="PS51682">
    <property type="entry name" value="SAM_OMT_I"/>
    <property type="match status" value="1"/>
</dbReference>
<evidence type="ECO:0000313" key="5">
    <source>
        <dbReference type="EMBL" id="USW48717.1"/>
    </source>
</evidence>
<evidence type="ECO:0000256" key="2">
    <source>
        <dbReference type="ARBA" id="ARBA00022679"/>
    </source>
</evidence>
<dbReference type="AlphaFoldDB" id="A0A9Q9AMG5"/>
<gene>
    <name evidence="5" type="ORF">Slin15195_G020360</name>
</gene>
<evidence type="ECO:0000256" key="4">
    <source>
        <dbReference type="ARBA" id="ARBA00023453"/>
    </source>
</evidence>
<keyword evidence="1" id="KW-0489">Methyltransferase</keyword>
<evidence type="ECO:0000256" key="1">
    <source>
        <dbReference type="ARBA" id="ARBA00022603"/>
    </source>
</evidence>
<dbReference type="Pfam" id="PF01596">
    <property type="entry name" value="Methyltransf_3"/>
    <property type="match status" value="1"/>
</dbReference>
<dbReference type="PANTHER" id="PTHR10509">
    <property type="entry name" value="O-METHYLTRANSFERASE-RELATED"/>
    <property type="match status" value="1"/>
</dbReference>
<evidence type="ECO:0000256" key="3">
    <source>
        <dbReference type="ARBA" id="ARBA00022691"/>
    </source>
</evidence>
<sequence length="244" mass="26966">MSQQQQQWQGQAHEKDPRWSAVDEYAKQHLITPADSPYYEALNFAAKNQKAAGLPDIAVSPLQGKFLALQCMLLNAKNALEVGTLGGYSTIWLASSSPDIRVTSIEVEAHNKEIAERAIANANLSDRVEILLGPGVEVMPKIRAEVHDSKREKFDFVFIDADKQNNLTYLHEAIETTRSKGLIIVDNVVRRGNTADAEMAKSDERVAGSRKVIEGAGKDPRLFSSVLQTVGEKNYDGFLLCVVR</sequence>
<dbReference type="EMBL" id="CP099418">
    <property type="protein sequence ID" value="USW48717.1"/>
    <property type="molecule type" value="Genomic_DNA"/>
</dbReference>
<accession>A0A9Q9AMG5</accession>
<name>A0A9Q9AMG5_9PEZI</name>
<dbReference type="OrthoDB" id="10251242at2759"/>
<dbReference type="SUPFAM" id="SSF53335">
    <property type="entry name" value="S-adenosyl-L-methionine-dependent methyltransferases"/>
    <property type="match status" value="1"/>
</dbReference>